<comment type="caution">
    <text evidence="5">The sequence shown here is derived from an EMBL/GenBank/DDBJ whole genome shotgun (WGS) entry which is preliminary data.</text>
</comment>
<keyword evidence="1" id="KW-0235">DNA replication</keyword>
<dbReference type="GO" id="GO:0005829">
    <property type="term" value="C:cytosol"/>
    <property type="evidence" value="ECO:0007669"/>
    <property type="project" value="TreeGrafter"/>
</dbReference>
<keyword evidence="5" id="KW-0378">Hydrolase</keyword>
<dbReference type="GO" id="GO:0006260">
    <property type="term" value="P:DNA replication"/>
    <property type="evidence" value="ECO:0007669"/>
    <property type="project" value="UniProtKB-KW"/>
</dbReference>
<evidence type="ECO:0000256" key="3">
    <source>
        <dbReference type="SAM" id="MobiDB-lite"/>
    </source>
</evidence>
<keyword evidence="5" id="KW-0347">Helicase</keyword>
<dbReference type="AlphaFoldDB" id="A0A3D9T123"/>
<feature type="compositionally biased region" description="Basic and acidic residues" evidence="3">
    <location>
        <begin position="385"/>
        <end position="396"/>
    </location>
</feature>
<dbReference type="GO" id="GO:0003677">
    <property type="term" value="F:DNA binding"/>
    <property type="evidence" value="ECO:0007669"/>
    <property type="project" value="UniProtKB-KW"/>
</dbReference>
<evidence type="ECO:0000313" key="5">
    <source>
        <dbReference type="EMBL" id="REF00521.1"/>
    </source>
</evidence>
<dbReference type="InterPro" id="IPR016136">
    <property type="entry name" value="DNA_helicase_N/primase_C"/>
</dbReference>
<keyword evidence="2" id="KW-0238">DNA-binding</keyword>
<dbReference type="Pfam" id="PF00772">
    <property type="entry name" value="DnaB"/>
    <property type="match status" value="2"/>
</dbReference>
<gene>
    <name evidence="5" type="ORF">DFJ69_6065</name>
</gene>
<dbReference type="Gene3D" id="1.10.860.10">
    <property type="entry name" value="DNAb Helicase, Chain A"/>
    <property type="match status" value="2"/>
</dbReference>
<name>A0A3D9T123_9ACTN</name>
<reference evidence="5 6" key="1">
    <citation type="submission" date="2018-08" db="EMBL/GenBank/DDBJ databases">
        <title>Sequencing the genomes of 1000 actinobacteria strains.</title>
        <authorList>
            <person name="Klenk H.-P."/>
        </authorList>
    </citation>
    <scope>NUCLEOTIDE SEQUENCE [LARGE SCALE GENOMIC DNA]</scope>
    <source>
        <strain evidence="5 6">DSM 43927</strain>
    </source>
</reference>
<dbReference type="GO" id="GO:0003678">
    <property type="term" value="F:DNA helicase activity"/>
    <property type="evidence" value="ECO:0007669"/>
    <property type="project" value="InterPro"/>
</dbReference>
<keyword evidence="5" id="KW-0547">Nucleotide-binding</keyword>
<feature type="region of interest" description="Disordered" evidence="3">
    <location>
        <begin position="36"/>
        <end position="57"/>
    </location>
</feature>
<dbReference type="InterPro" id="IPR036185">
    <property type="entry name" value="DNA_heli_DnaB-like_N_sf"/>
</dbReference>
<dbReference type="RefSeq" id="WP_116025664.1">
    <property type="nucleotide sequence ID" value="NZ_QTTT01000001.1"/>
</dbReference>
<dbReference type="InterPro" id="IPR007693">
    <property type="entry name" value="DNA_helicase_DnaB-like_N"/>
</dbReference>
<dbReference type="PANTHER" id="PTHR30153">
    <property type="entry name" value="REPLICATIVE DNA HELICASE DNAB"/>
    <property type="match status" value="1"/>
</dbReference>
<dbReference type="SUPFAM" id="SSF48024">
    <property type="entry name" value="N-terminal domain of DnaB helicase"/>
    <property type="match status" value="2"/>
</dbReference>
<dbReference type="PANTHER" id="PTHR30153:SF2">
    <property type="entry name" value="REPLICATIVE DNA HELICASE"/>
    <property type="match status" value="1"/>
</dbReference>
<keyword evidence="6" id="KW-1185">Reference proteome</keyword>
<feature type="domain" description="DNA helicase DnaB-like N-terminal" evidence="4">
    <location>
        <begin position="250"/>
        <end position="327"/>
    </location>
</feature>
<dbReference type="OrthoDB" id="2970604at2"/>
<dbReference type="Proteomes" id="UP000256661">
    <property type="component" value="Unassembled WGS sequence"/>
</dbReference>
<sequence>MTPAPTSDGELDPRFHATIRTEQALLGELLHRAIDARTDPAPGGPHHRAATRSGPAHRNAVAALSHWGLRASDFLRPYHQQVYAAMQRLTKASTSIRPHTVRAELANDPDIPTHLALDGVRLLNLMAAATAQTDLTSLTALVLDCSTRRRVTLWGLRLAEAARSLPDDLFTRPGPPPHADTVPLLVGDIHVIRHDLHRWRHRWTRLPIQVRHHLDTTPPPRTDSARTIDAASTALDTRHRHDTVDLLRHEVDVVAGIATHTRHLEEIRRWLRPEHFTTRHGRTLFELLLERTDRGQGIDPLTLAWMAQRHGLEAVAAQRTLLDALHDGQPWVHDTASRLHAHAVREAAIDTARRIATLAAGPEGPQRLLTGIDHLLIQLLRTAEAGHDSAQRRPAEAARQPSRRSRLRTAPPNTPSRSDHGPTVAGRPQPMP</sequence>
<feature type="domain" description="DNA helicase DnaB-like N-terminal" evidence="4">
    <location>
        <begin position="69"/>
        <end position="113"/>
    </location>
</feature>
<feature type="region of interest" description="Disordered" evidence="3">
    <location>
        <begin position="385"/>
        <end position="432"/>
    </location>
</feature>
<proteinExistence type="predicted"/>
<keyword evidence="5" id="KW-0067">ATP-binding</keyword>
<evidence type="ECO:0000259" key="4">
    <source>
        <dbReference type="Pfam" id="PF00772"/>
    </source>
</evidence>
<evidence type="ECO:0000313" key="6">
    <source>
        <dbReference type="Proteomes" id="UP000256661"/>
    </source>
</evidence>
<dbReference type="EMBL" id="QTTT01000001">
    <property type="protein sequence ID" value="REF00521.1"/>
    <property type="molecule type" value="Genomic_DNA"/>
</dbReference>
<protein>
    <submittedName>
        <fullName evidence="5">DnaB helicase-like protein</fullName>
    </submittedName>
</protein>
<accession>A0A3D9T123</accession>
<evidence type="ECO:0000256" key="1">
    <source>
        <dbReference type="ARBA" id="ARBA00022705"/>
    </source>
</evidence>
<evidence type="ECO:0000256" key="2">
    <source>
        <dbReference type="ARBA" id="ARBA00023125"/>
    </source>
</evidence>
<dbReference type="GO" id="GO:0005524">
    <property type="term" value="F:ATP binding"/>
    <property type="evidence" value="ECO:0007669"/>
    <property type="project" value="InterPro"/>
</dbReference>
<organism evidence="5 6">
    <name type="scientific">Thermomonospora umbrina</name>
    <dbReference type="NCBI Taxonomy" id="111806"/>
    <lineage>
        <taxon>Bacteria</taxon>
        <taxon>Bacillati</taxon>
        <taxon>Actinomycetota</taxon>
        <taxon>Actinomycetes</taxon>
        <taxon>Streptosporangiales</taxon>
        <taxon>Thermomonosporaceae</taxon>
        <taxon>Thermomonospora</taxon>
    </lineage>
</organism>